<accession>A0A9D1DRD3</accession>
<dbReference type="GO" id="GO:0033765">
    <property type="term" value="F:steroid dehydrogenase activity, acting on the CH-CH group of donors"/>
    <property type="evidence" value="ECO:0007669"/>
    <property type="project" value="UniProtKB-ARBA"/>
</dbReference>
<dbReference type="Gene3D" id="3.50.50.60">
    <property type="entry name" value="FAD/NAD(P)-binding domain"/>
    <property type="match status" value="2"/>
</dbReference>
<evidence type="ECO:0000256" key="2">
    <source>
        <dbReference type="ARBA" id="ARBA00023002"/>
    </source>
</evidence>
<dbReference type="PANTHER" id="PTHR11632">
    <property type="entry name" value="SUCCINATE DEHYDROGENASE 2 FLAVOPROTEIN SUBUNIT"/>
    <property type="match status" value="1"/>
</dbReference>
<reference evidence="4" key="2">
    <citation type="journal article" date="2021" name="PeerJ">
        <title>Extensive microbial diversity within the chicken gut microbiome revealed by metagenomics and culture.</title>
        <authorList>
            <person name="Gilroy R."/>
            <person name="Ravi A."/>
            <person name="Getino M."/>
            <person name="Pursley I."/>
            <person name="Horton D.L."/>
            <person name="Alikhan N.F."/>
            <person name="Baker D."/>
            <person name="Gharbi K."/>
            <person name="Hall N."/>
            <person name="Watson M."/>
            <person name="Adriaenssens E.M."/>
            <person name="Foster-Nyarko E."/>
            <person name="Jarju S."/>
            <person name="Secka A."/>
            <person name="Antonio M."/>
            <person name="Oren A."/>
            <person name="Chaudhuri R.R."/>
            <person name="La Ragione R."/>
            <person name="Hildebrand F."/>
            <person name="Pallen M.J."/>
        </authorList>
    </citation>
    <scope>NUCLEOTIDE SEQUENCE</scope>
    <source>
        <strain evidence="4">ChiSjej1B19-7085</strain>
    </source>
</reference>
<dbReference type="Pfam" id="PF00890">
    <property type="entry name" value="FAD_binding_2"/>
    <property type="match status" value="1"/>
</dbReference>
<dbReference type="GO" id="GO:0009055">
    <property type="term" value="F:electron transfer activity"/>
    <property type="evidence" value="ECO:0007669"/>
    <property type="project" value="TreeGrafter"/>
</dbReference>
<dbReference type="Gene3D" id="3.90.700.10">
    <property type="entry name" value="Succinate dehydrogenase/fumarate reductase flavoprotein, catalytic domain"/>
    <property type="match status" value="1"/>
</dbReference>
<dbReference type="Proteomes" id="UP000886785">
    <property type="component" value="Unassembled WGS sequence"/>
</dbReference>
<feature type="domain" description="FAD-dependent oxidoreductase 2 FAD-binding" evidence="3">
    <location>
        <begin position="19"/>
        <end position="440"/>
    </location>
</feature>
<evidence type="ECO:0000313" key="5">
    <source>
        <dbReference type="Proteomes" id="UP000886785"/>
    </source>
</evidence>
<protein>
    <submittedName>
        <fullName evidence="4">FAD-binding protein</fullName>
    </submittedName>
</protein>
<dbReference type="InterPro" id="IPR036188">
    <property type="entry name" value="FAD/NAD-bd_sf"/>
</dbReference>
<dbReference type="PRINTS" id="PR00368">
    <property type="entry name" value="FADPNR"/>
</dbReference>
<dbReference type="GO" id="GO:0000104">
    <property type="term" value="F:succinate dehydrogenase activity"/>
    <property type="evidence" value="ECO:0007669"/>
    <property type="project" value="TreeGrafter"/>
</dbReference>
<evidence type="ECO:0000256" key="1">
    <source>
        <dbReference type="ARBA" id="ARBA00022630"/>
    </source>
</evidence>
<keyword evidence="1" id="KW-0285">Flavoprotein</keyword>
<dbReference type="PANTHER" id="PTHR11632:SF51">
    <property type="entry name" value="SUCCINATE DEHYDROGENASE [UBIQUINONE] FLAVOPROTEIN SUBUNIT, MITOCHONDRIAL"/>
    <property type="match status" value="1"/>
</dbReference>
<dbReference type="GO" id="GO:0050660">
    <property type="term" value="F:flavin adenine dinucleotide binding"/>
    <property type="evidence" value="ECO:0007669"/>
    <property type="project" value="TreeGrafter"/>
</dbReference>
<dbReference type="InterPro" id="IPR003953">
    <property type="entry name" value="FAD-dep_OxRdtase_2_FAD-bd"/>
</dbReference>
<comment type="caution">
    <text evidence="4">The sequence shown here is derived from an EMBL/GenBank/DDBJ whole genome shotgun (WGS) entry which is preliminary data.</text>
</comment>
<dbReference type="GO" id="GO:0009061">
    <property type="term" value="P:anaerobic respiration"/>
    <property type="evidence" value="ECO:0007669"/>
    <property type="project" value="TreeGrafter"/>
</dbReference>
<dbReference type="AlphaFoldDB" id="A0A9D1DRD3"/>
<evidence type="ECO:0000259" key="3">
    <source>
        <dbReference type="Pfam" id="PF00890"/>
    </source>
</evidence>
<sequence length="654" mass="71569">MLHTTMSVNGIQIPVITLDAAVIGTGCAGFNAADWLYDLGRRDIAILTEGVNMGTSRNTGSDKQTYYKLSLASDGGDSVDQMAQTLFDGEGVNGDTALTEAACSVRSFIKLANLGVPFPTNRYGEYVGYKTDHDPRQRATSAGPLTSKYMTEALERSVKRKGIQILDGVYAVRFLARAGKLEGLLAVNANQLDMPNHGVCVFRTEHVIMATGGPAGVYYTSVYPESQTGMSGMALEAGAEGANLQEWQYGLASVKFRWNVSGTYQQVLPRYISVDRDGVEREFLLDYFDDPYTALNMEFLKGYQWPFDSAKVAGSSMIDIIVHHEVFDLGRRVYMDFRREPTGLENGFDGLGEEAHTYLKNSGALLPTPIKRLEKMNAPAIDLYRNHGIDLYTEPLEISVCAQHNNGGIAVDDNWQTCVQGLYVAGEAAGTFGVHRPGGSALNSTQVGSMRAAEHIACTTEPDVSATEDFLALAEQNVSALLESLEKPLASAGGPSNIHERRQAAQKRMSLAAAHIRDVSRMREIADEIRAELETFYDTAKIASAREIPALLKNRDILVTQLALLSAMETSAREAGSRGSCLVLDPDGERISDKLSGFSYCPSKGGFERKVLRTRLEKNGFVSAFEPVRPIPEAGGWFENIWNEYRASHARIKF</sequence>
<dbReference type="InterPro" id="IPR027477">
    <property type="entry name" value="Succ_DH/fumarate_Rdtase_cat_sf"/>
</dbReference>
<keyword evidence="2" id="KW-0560">Oxidoreductase</keyword>
<gene>
    <name evidence="4" type="ORF">IAA54_07910</name>
</gene>
<organism evidence="4 5">
    <name type="scientific">Candidatus Gallacutalibacter pullicola</name>
    <dbReference type="NCBI Taxonomy" id="2840830"/>
    <lineage>
        <taxon>Bacteria</taxon>
        <taxon>Bacillati</taxon>
        <taxon>Bacillota</taxon>
        <taxon>Clostridia</taxon>
        <taxon>Eubacteriales</taxon>
        <taxon>Candidatus Gallacutalibacter</taxon>
    </lineage>
</organism>
<dbReference type="SUPFAM" id="SSF51905">
    <property type="entry name" value="FAD/NAD(P)-binding domain"/>
    <property type="match status" value="1"/>
</dbReference>
<proteinExistence type="predicted"/>
<evidence type="ECO:0000313" key="4">
    <source>
        <dbReference type="EMBL" id="HIR57581.1"/>
    </source>
</evidence>
<dbReference type="InterPro" id="IPR030664">
    <property type="entry name" value="SdhA/FrdA/AprA"/>
</dbReference>
<name>A0A9D1DRD3_9FIRM</name>
<dbReference type="GO" id="GO:0005886">
    <property type="term" value="C:plasma membrane"/>
    <property type="evidence" value="ECO:0007669"/>
    <property type="project" value="TreeGrafter"/>
</dbReference>
<dbReference type="EMBL" id="DVHF01000087">
    <property type="protein sequence ID" value="HIR57581.1"/>
    <property type="molecule type" value="Genomic_DNA"/>
</dbReference>
<reference evidence="4" key="1">
    <citation type="submission" date="2020-10" db="EMBL/GenBank/DDBJ databases">
        <authorList>
            <person name="Gilroy R."/>
        </authorList>
    </citation>
    <scope>NUCLEOTIDE SEQUENCE</scope>
    <source>
        <strain evidence="4">ChiSjej1B19-7085</strain>
    </source>
</reference>